<accession>A0A7J9K4V0</accession>
<feature type="non-terminal residue" evidence="1">
    <location>
        <position position="1"/>
    </location>
</feature>
<gene>
    <name evidence="1" type="ORF">Goarm_003795</name>
</gene>
<dbReference type="Proteomes" id="UP000593575">
    <property type="component" value="Unassembled WGS sequence"/>
</dbReference>
<proteinExistence type="predicted"/>
<protein>
    <submittedName>
        <fullName evidence="1">Uncharacterized protein</fullName>
    </submittedName>
</protein>
<sequence length="100" mass="11601">MRGSGFKIDIGEGDSFFVHCRGLCMFSGSKIGDKHVRRRCANNNKNVSLTGFEDLRIDEEDSRCRYLGSINELLWELEPATRKVILRKVEWVAVHHFDWT</sequence>
<comment type="caution">
    <text evidence="1">The sequence shown here is derived from an EMBL/GenBank/DDBJ whole genome shotgun (WGS) entry which is preliminary data.</text>
</comment>
<name>A0A7J9K4V0_9ROSI</name>
<dbReference type="EMBL" id="JABFAE010000011">
    <property type="protein sequence ID" value="MBA0841299.1"/>
    <property type="molecule type" value="Genomic_DNA"/>
</dbReference>
<dbReference type="AlphaFoldDB" id="A0A7J9K4V0"/>
<evidence type="ECO:0000313" key="1">
    <source>
        <dbReference type="EMBL" id="MBA0841299.1"/>
    </source>
</evidence>
<reference evidence="1 2" key="1">
    <citation type="journal article" date="2019" name="Genome Biol. Evol.">
        <title>Insights into the evolution of the New World diploid cottons (Gossypium, subgenus Houzingenia) based on genome sequencing.</title>
        <authorList>
            <person name="Grover C.E."/>
            <person name="Arick M.A. 2nd"/>
            <person name="Thrash A."/>
            <person name="Conover J.L."/>
            <person name="Sanders W.S."/>
            <person name="Peterson D.G."/>
            <person name="Frelichowski J.E."/>
            <person name="Scheffler J.A."/>
            <person name="Scheffler B.E."/>
            <person name="Wendel J.F."/>
        </authorList>
    </citation>
    <scope>NUCLEOTIDE SEQUENCE [LARGE SCALE GENOMIC DNA]</scope>
    <source>
        <strain evidence="1">6</strain>
        <tissue evidence="1">Leaf</tissue>
    </source>
</reference>
<keyword evidence="2" id="KW-1185">Reference proteome</keyword>
<organism evidence="1 2">
    <name type="scientific">Gossypium armourianum</name>
    <dbReference type="NCBI Taxonomy" id="34283"/>
    <lineage>
        <taxon>Eukaryota</taxon>
        <taxon>Viridiplantae</taxon>
        <taxon>Streptophyta</taxon>
        <taxon>Embryophyta</taxon>
        <taxon>Tracheophyta</taxon>
        <taxon>Spermatophyta</taxon>
        <taxon>Magnoliopsida</taxon>
        <taxon>eudicotyledons</taxon>
        <taxon>Gunneridae</taxon>
        <taxon>Pentapetalae</taxon>
        <taxon>rosids</taxon>
        <taxon>malvids</taxon>
        <taxon>Malvales</taxon>
        <taxon>Malvaceae</taxon>
        <taxon>Malvoideae</taxon>
        <taxon>Gossypium</taxon>
    </lineage>
</organism>
<evidence type="ECO:0000313" key="2">
    <source>
        <dbReference type="Proteomes" id="UP000593575"/>
    </source>
</evidence>